<dbReference type="Proteomes" id="UP000284403">
    <property type="component" value="Unassembled WGS sequence"/>
</dbReference>
<feature type="region of interest" description="Disordered" evidence="1">
    <location>
        <begin position="1"/>
        <end position="25"/>
    </location>
</feature>
<dbReference type="OrthoDB" id="238558at2759"/>
<evidence type="ECO:0000313" key="2">
    <source>
        <dbReference type="EMBL" id="RNF24922.1"/>
    </source>
</evidence>
<feature type="compositionally biased region" description="Polar residues" evidence="1">
    <location>
        <begin position="1"/>
        <end position="21"/>
    </location>
</feature>
<evidence type="ECO:0000256" key="1">
    <source>
        <dbReference type="SAM" id="MobiDB-lite"/>
    </source>
</evidence>
<dbReference type="AlphaFoldDB" id="A0A422Q4Q1"/>
<proteinExistence type="predicted"/>
<dbReference type="EMBL" id="MKKU01000092">
    <property type="protein sequence ID" value="RNF24922.1"/>
    <property type="molecule type" value="Genomic_DNA"/>
</dbReference>
<reference evidence="2 3" key="1">
    <citation type="journal article" date="2018" name="BMC Genomics">
        <title>Genomic comparison of Trypanosoma conorhini and Trypanosoma rangeli to Trypanosoma cruzi strains of high and low virulence.</title>
        <authorList>
            <person name="Bradwell K.R."/>
            <person name="Koparde V.N."/>
            <person name="Matveyev A.V."/>
            <person name="Serrano M.G."/>
            <person name="Alves J.M."/>
            <person name="Parikh H."/>
            <person name="Huang B."/>
            <person name="Lee V."/>
            <person name="Espinosa-Alvarez O."/>
            <person name="Ortiz P.A."/>
            <person name="Costa-Martins A.G."/>
            <person name="Teixeira M.M."/>
            <person name="Buck G.A."/>
        </authorList>
    </citation>
    <scope>NUCLEOTIDE SEQUENCE [LARGE SCALE GENOMIC DNA]</scope>
    <source>
        <strain evidence="2 3">025E</strain>
    </source>
</reference>
<comment type="caution">
    <text evidence="2">The sequence shown here is derived from an EMBL/GenBank/DDBJ whole genome shotgun (WGS) entry which is preliminary data.</text>
</comment>
<dbReference type="RefSeq" id="XP_029230608.1">
    <property type="nucleotide sequence ID" value="XM_029369325.1"/>
</dbReference>
<protein>
    <submittedName>
        <fullName evidence="2">Uncharacterized protein</fullName>
    </submittedName>
</protein>
<accession>A0A422Q4Q1</accession>
<dbReference type="GeneID" id="40316009"/>
<organism evidence="2 3">
    <name type="scientific">Trypanosoma conorhini</name>
    <dbReference type="NCBI Taxonomy" id="83891"/>
    <lineage>
        <taxon>Eukaryota</taxon>
        <taxon>Discoba</taxon>
        <taxon>Euglenozoa</taxon>
        <taxon>Kinetoplastea</taxon>
        <taxon>Metakinetoplastina</taxon>
        <taxon>Trypanosomatida</taxon>
        <taxon>Trypanosomatidae</taxon>
        <taxon>Trypanosoma</taxon>
    </lineage>
</organism>
<sequence>MGQRGSSSTTNEAGQGRNSSMLYDEAQHRAPARLIPEVLPNVFPTPLPAAELVVARSSWISATESALTREWQAGRERQKLGVFSTSPHVPLKCTAVPFPANRSSGIWHVTVEDEKITEVPVGKDFFLALRSAWRKGAPAEEGQELALDPDACRKYSDAVSFVLEEPYAGVMSPPVPLSYVVSEVLVPQWVEDGLFDAPALRHNP</sequence>
<name>A0A422Q4Q1_9TRYP</name>
<gene>
    <name evidence="2" type="ORF">Tco025E_02398</name>
</gene>
<evidence type="ECO:0000313" key="3">
    <source>
        <dbReference type="Proteomes" id="UP000284403"/>
    </source>
</evidence>
<keyword evidence="3" id="KW-1185">Reference proteome</keyword>